<evidence type="ECO:0000313" key="4">
    <source>
        <dbReference type="Proteomes" id="UP000535491"/>
    </source>
</evidence>
<dbReference type="AlphaFoldDB" id="A0A7W2A6T0"/>
<dbReference type="InterPro" id="IPR048477">
    <property type="entry name" value="YceM-like_C"/>
</dbReference>
<dbReference type="Proteomes" id="UP000535491">
    <property type="component" value="Unassembled WGS sequence"/>
</dbReference>
<dbReference type="Gene3D" id="3.40.50.720">
    <property type="entry name" value="NAD(P)-binding Rossmann-like Domain"/>
    <property type="match status" value="1"/>
</dbReference>
<dbReference type="PANTHER" id="PTHR43708">
    <property type="entry name" value="CONSERVED EXPRESSED OXIDOREDUCTASE (EUROFUNG)"/>
    <property type="match status" value="1"/>
</dbReference>
<dbReference type="Gene3D" id="3.30.360.10">
    <property type="entry name" value="Dihydrodipicolinate Reductase, domain 2"/>
    <property type="match status" value="1"/>
</dbReference>
<dbReference type="SUPFAM" id="SSF55347">
    <property type="entry name" value="Glyceraldehyde-3-phosphate dehydrogenase-like, C-terminal domain"/>
    <property type="match status" value="1"/>
</dbReference>
<reference evidence="3 4" key="1">
    <citation type="submission" date="2020-07" db="EMBL/GenBank/DDBJ databases">
        <authorList>
            <person name="Feng H."/>
        </authorList>
    </citation>
    <scope>NUCLEOTIDE SEQUENCE [LARGE SCALE GENOMIC DNA]</scope>
    <source>
        <strain evidence="4">s-10</strain>
    </source>
</reference>
<dbReference type="InterPro" id="IPR000683">
    <property type="entry name" value="Gfo/Idh/MocA-like_OxRdtase_N"/>
</dbReference>
<comment type="caution">
    <text evidence="3">The sequence shown here is derived from an EMBL/GenBank/DDBJ whole genome shotgun (WGS) entry which is preliminary data.</text>
</comment>
<feature type="domain" description="Gfo/Idh/MocA-like oxidoreductase N-terminal" evidence="1">
    <location>
        <begin position="5"/>
        <end position="121"/>
    </location>
</feature>
<name>A0A7W2A6T0_9BACL</name>
<evidence type="ECO:0000313" key="3">
    <source>
        <dbReference type="EMBL" id="MBA4493756.1"/>
    </source>
</evidence>
<evidence type="ECO:0000259" key="2">
    <source>
        <dbReference type="Pfam" id="PF21378"/>
    </source>
</evidence>
<dbReference type="Pfam" id="PF01408">
    <property type="entry name" value="GFO_IDH_MocA"/>
    <property type="match status" value="1"/>
</dbReference>
<dbReference type="EMBL" id="JACEIQ010000003">
    <property type="protein sequence ID" value="MBA4493756.1"/>
    <property type="molecule type" value="Genomic_DNA"/>
</dbReference>
<protein>
    <submittedName>
        <fullName evidence="3">Gfo/Idh/MocA family oxidoreductase</fullName>
    </submittedName>
</protein>
<dbReference type="Pfam" id="PF21378">
    <property type="entry name" value="YceM-like_C"/>
    <property type="match status" value="1"/>
</dbReference>
<dbReference type="InterPro" id="IPR036291">
    <property type="entry name" value="NAD(P)-bd_dom_sf"/>
</dbReference>
<keyword evidence="4" id="KW-1185">Reference proteome</keyword>
<feature type="domain" description="YceM-like C-terminal" evidence="2">
    <location>
        <begin position="127"/>
        <end position="246"/>
    </location>
</feature>
<dbReference type="InterPro" id="IPR051317">
    <property type="entry name" value="Gfo/Idh/MocA_oxidoreduct"/>
</dbReference>
<proteinExistence type="predicted"/>
<organism evidence="3 4">
    <name type="scientific">Paenactinomyces guangxiensis</name>
    <dbReference type="NCBI Taxonomy" id="1490290"/>
    <lineage>
        <taxon>Bacteria</taxon>
        <taxon>Bacillati</taxon>
        <taxon>Bacillota</taxon>
        <taxon>Bacilli</taxon>
        <taxon>Bacillales</taxon>
        <taxon>Thermoactinomycetaceae</taxon>
        <taxon>Paenactinomyces</taxon>
    </lineage>
</organism>
<sequence length="305" mass="34613">MRKPRIGMVGLGNIAQKAYLPILSVERDWSFAGAFSPTESKRKEICRRYRLKEFSSLPSLMEECDAVFVHSSTASHFEVVSELLKKGKDVYVDKPLAATLSEAKRLVELSEKTKRKLMVGFNRRFAPMYVKAKKAVNEVAWMRIEKHRTDHVGPASFEFTMLDDYIHLVDTARWLGGQPVLSFNGHAEINDRGQLVYTHHCYQLSNQTHLFSAMHRNAGTNLEQIEIVSRDRIVRVKNMDSMELEEQGEINIITPSAWETTLKKRGFEGAVSHFIDSITGDTLPAVDGLEALKTQQIVSEMIQQG</sequence>
<gene>
    <name evidence="3" type="ORF">H1191_05495</name>
</gene>
<dbReference type="PANTHER" id="PTHR43708:SF4">
    <property type="entry name" value="OXIDOREDUCTASE YCEM-RELATED"/>
    <property type="match status" value="1"/>
</dbReference>
<dbReference type="SUPFAM" id="SSF51735">
    <property type="entry name" value="NAD(P)-binding Rossmann-fold domains"/>
    <property type="match status" value="1"/>
</dbReference>
<dbReference type="RefSeq" id="WP_181750994.1">
    <property type="nucleotide sequence ID" value="NZ_JACEIQ010000003.1"/>
</dbReference>
<dbReference type="GO" id="GO:0000166">
    <property type="term" value="F:nucleotide binding"/>
    <property type="evidence" value="ECO:0007669"/>
    <property type="project" value="InterPro"/>
</dbReference>
<evidence type="ECO:0000259" key="1">
    <source>
        <dbReference type="Pfam" id="PF01408"/>
    </source>
</evidence>
<accession>A0A7W2A6T0</accession>